<dbReference type="PROSITE" id="PS00198">
    <property type="entry name" value="4FE4S_FER_1"/>
    <property type="match status" value="1"/>
</dbReference>
<feature type="domain" description="4Fe-4S ferredoxin-type" evidence="4">
    <location>
        <begin position="1"/>
        <end position="29"/>
    </location>
</feature>
<proteinExistence type="predicted"/>
<evidence type="ECO:0000256" key="1">
    <source>
        <dbReference type="ARBA" id="ARBA00022723"/>
    </source>
</evidence>
<organism evidence="5 6">
    <name type="scientific">Candidatus Sulfurimonas marisnigri</name>
    <dbReference type="NCBI Taxonomy" id="2740405"/>
    <lineage>
        <taxon>Bacteria</taxon>
        <taxon>Pseudomonadati</taxon>
        <taxon>Campylobacterota</taxon>
        <taxon>Epsilonproteobacteria</taxon>
        <taxon>Campylobacterales</taxon>
        <taxon>Sulfurimonadaceae</taxon>
        <taxon>Sulfurimonas</taxon>
    </lineage>
</organism>
<accession>A0A7S7M289</accession>
<dbReference type="GO" id="GO:0046872">
    <property type="term" value="F:metal ion binding"/>
    <property type="evidence" value="ECO:0007669"/>
    <property type="project" value="UniProtKB-KW"/>
</dbReference>
<evidence type="ECO:0000313" key="5">
    <source>
        <dbReference type="EMBL" id="QOY55690.1"/>
    </source>
</evidence>
<dbReference type="GO" id="GO:0051536">
    <property type="term" value="F:iron-sulfur cluster binding"/>
    <property type="evidence" value="ECO:0007669"/>
    <property type="project" value="UniProtKB-KW"/>
</dbReference>
<dbReference type="KEGG" id="smas:HUE87_05555"/>
<keyword evidence="1" id="KW-0479">Metal-binding</keyword>
<reference evidence="5 6" key="1">
    <citation type="submission" date="2020-05" db="EMBL/GenBank/DDBJ databases">
        <title>Sulfurimonas marisnigri, sp. nov., and Sulfurimonas baltica, sp. nov., manganese oxide reducing chemolithoautotrophs of the class Epsilonproteobacteria isolated from the pelagic redoxclines of the Black and Baltic Seas and emended description of the genus Sulfurimonas.</title>
        <authorList>
            <person name="Henkel J.V."/>
            <person name="Laudan C."/>
            <person name="Werner J."/>
            <person name="Neu T."/>
            <person name="Plewe S."/>
            <person name="Sproer C."/>
            <person name="Bunk B."/>
            <person name="Schulz-Vogt H.N."/>
        </authorList>
    </citation>
    <scope>NUCLEOTIDE SEQUENCE [LARGE SCALE GENOMIC DNA]</scope>
    <source>
        <strain evidence="5 6">SoZ1</strain>
    </source>
</reference>
<dbReference type="Pfam" id="PF12838">
    <property type="entry name" value="Fer4_7"/>
    <property type="match status" value="1"/>
</dbReference>
<dbReference type="AlphaFoldDB" id="A0A7S7M289"/>
<dbReference type="EMBL" id="CP054493">
    <property type="protein sequence ID" value="QOY55690.1"/>
    <property type="molecule type" value="Genomic_DNA"/>
</dbReference>
<evidence type="ECO:0000259" key="4">
    <source>
        <dbReference type="PROSITE" id="PS51379"/>
    </source>
</evidence>
<dbReference type="Proteomes" id="UP000593836">
    <property type="component" value="Chromosome"/>
</dbReference>
<dbReference type="SUPFAM" id="SSF54862">
    <property type="entry name" value="4Fe-4S ferredoxins"/>
    <property type="match status" value="1"/>
</dbReference>
<dbReference type="InterPro" id="IPR017896">
    <property type="entry name" value="4Fe4S_Fe-S-bd"/>
</dbReference>
<evidence type="ECO:0000256" key="2">
    <source>
        <dbReference type="ARBA" id="ARBA00023004"/>
    </source>
</evidence>
<dbReference type="PROSITE" id="PS51379">
    <property type="entry name" value="4FE4S_FER_2"/>
    <property type="match status" value="1"/>
</dbReference>
<gene>
    <name evidence="5" type="ORF">HUE87_05555</name>
</gene>
<evidence type="ECO:0000256" key="3">
    <source>
        <dbReference type="ARBA" id="ARBA00023014"/>
    </source>
</evidence>
<evidence type="ECO:0000313" key="6">
    <source>
        <dbReference type="Proteomes" id="UP000593836"/>
    </source>
</evidence>
<dbReference type="Gene3D" id="3.30.70.20">
    <property type="match status" value="1"/>
</dbReference>
<dbReference type="RefSeq" id="WP_194367729.1">
    <property type="nucleotide sequence ID" value="NZ_CP054493.1"/>
</dbReference>
<keyword evidence="6" id="KW-1185">Reference proteome</keyword>
<keyword evidence="3" id="KW-0411">Iron-sulfur</keyword>
<keyword evidence="2" id="KW-0408">Iron</keyword>
<name>A0A7S7M289_9BACT</name>
<dbReference type="InterPro" id="IPR017900">
    <property type="entry name" value="4Fe4S_Fe_S_CS"/>
</dbReference>
<protein>
    <submittedName>
        <fullName evidence="5">4Fe-4S dicluster domain-containing protein</fullName>
    </submittedName>
</protein>
<sequence>MSVRITDLCIECDACLAECPTGSIVESDDNPTGEDMYYVNPATCTECIGDHDTPACQAACPTDGCIVWDLPYDEANKSHFEDNDVYVLGDDAANNQVSRPEISMEDRKSGDVECVIE</sequence>